<feature type="binding site" evidence="3">
    <location>
        <position position="186"/>
    </location>
    <ligand>
        <name>Zn(2+)</name>
        <dbReference type="ChEBI" id="CHEBI:29105"/>
        <label>1</label>
    </ligand>
</feature>
<sequence>MGEVQNVLDHLAGYSSTEYGVTRLPFTKEGVEAAKYLTKLMRKLDLDVTTDAFGNIYGKWEGSGTKNQTILIGSHYDTVINGGRYDGALGIAVGLEVVRRLKEKGYIPNYNIEILATNDEEGVRFGNGFLGARAMLGQLDYKELIEFRDEEGISIYDAMEYSGYEPKGLHSSKRNHEDIKAFIEVHIEQGPILHKEGLDIGVVEGIVGMKRYLMTIKGQSNHAGTTPMDLRKDAIDSASKIISIISDSAKVQEIKTVATVGYMAVKPNAINVVPGEVSFGIDIRSIDRLSIENVYEAIIKKAEQIKRETGIYYEIEEKLSVDPVKLNDELIEIICQSCQICHVDYIRMSSGAGHDALAIAPYIPTGMLFIPSVNGISHHPDEYSEENTIEKAIEITEKAIIKMNEVM</sequence>
<dbReference type="PANTHER" id="PTHR32494:SF5">
    <property type="entry name" value="ALLANTOATE AMIDOHYDROLASE"/>
    <property type="match status" value="1"/>
</dbReference>
<dbReference type="InterPro" id="IPR036264">
    <property type="entry name" value="Bact_exopeptidase_dim_dom"/>
</dbReference>
<dbReference type="Gene3D" id="3.40.630.10">
    <property type="entry name" value="Zn peptidases"/>
    <property type="match status" value="1"/>
</dbReference>
<dbReference type="SUPFAM" id="SSF53187">
    <property type="entry name" value="Zn-dependent exopeptidases"/>
    <property type="match status" value="1"/>
</dbReference>
<dbReference type="PIRSF" id="PIRSF001235">
    <property type="entry name" value="Amidase_carbamoylase"/>
    <property type="match status" value="1"/>
</dbReference>
<dbReference type="InterPro" id="IPR002933">
    <property type="entry name" value="Peptidase_M20"/>
</dbReference>
<dbReference type="EMBL" id="QRCT01000015">
    <property type="protein sequence ID" value="RDU24089.1"/>
    <property type="molecule type" value="Genomic_DNA"/>
</dbReference>
<evidence type="ECO:0000256" key="1">
    <source>
        <dbReference type="ARBA" id="ARBA00006153"/>
    </source>
</evidence>
<proteinExistence type="inferred from homology"/>
<comment type="cofactor">
    <cofactor evidence="3">
        <name>Zn(2+)</name>
        <dbReference type="ChEBI" id="CHEBI:29105"/>
    </cofactor>
    <text evidence="3">Binds 2 Zn(2+) ions per subunit.</text>
</comment>
<accession>A0A371AX21</accession>
<dbReference type="Pfam" id="PF01546">
    <property type="entry name" value="Peptidase_M20"/>
    <property type="match status" value="1"/>
</dbReference>
<protein>
    <submittedName>
        <fullName evidence="6">Zn-dependent hydrolase</fullName>
    </submittedName>
</protein>
<keyword evidence="2 6" id="KW-0378">Hydrolase</keyword>
<feature type="binding site" evidence="3">
    <location>
        <position position="86"/>
    </location>
    <ligand>
        <name>Zn(2+)</name>
        <dbReference type="ChEBI" id="CHEBI:29105"/>
        <label>1</label>
    </ligand>
</feature>
<name>A0A371AX21_9FIRM</name>
<dbReference type="GO" id="GO:0016813">
    <property type="term" value="F:hydrolase activity, acting on carbon-nitrogen (but not peptide) bonds, in linear amidines"/>
    <property type="evidence" value="ECO:0007669"/>
    <property type="project" value="InterPro"/>
</dbReference>
<feature type="binding site" evidence="4">
    <location>
        <position position="271"/>
    </location>
    <ligand>
        <name>allantoate</name>
        <dbReference type="ChEBI" id="CHEBI:17536"/>
    </ligand>
</feature>
<organism evidence="6 7">
    <name type="scientific">Anaerosacchariphilus polymeriproducens</name>
    <dbReference type="NCBI Taxonomy" id="1812858"/>
    <lineage>
        <taxon>Bacteria</taxon>
        <taxon>Bacillati</taxon>
        <taxon>Bacillota</taxon>
        <taxon>Clostridia</taxon>
        <taxon>Lachnospirales</taxon>
        <taxon>Lachnospiraceae</taxon>
        <taxon>Anaerosacchariphilus</taxon>
    </lineage>
</organism>
<feature type="binding site" evidence="3">
    <location>
        <position position="378"/>
    </location>
    <ligand>
        <name>Zn(2+)</name>
        <dbReference type="ChEBI" id="CHEBI:29105"/>
        <label>2</label>
    </ligand>
</feature>
<feature type="domain" description="Peptidase M20 dimerisation" evidence="5">
    <location>
        <begin position="208"/>
        <end position="308"/>
    </location>
</feature>
<feature type="binding site" evidence="4">
    <location>
        <position position="211"/>
    </location>
    <ligand>
        <name>allantoate</name>
        <dbReference type="ChEBI" id="CHEBI:17536"/>
    </ligand>
</feature>
<dbReference type="RefSeq" id="WP_115481276.1">
    <property type="nucleotide sequence ID" value="NZ_QRCT01000015.1"/>
</dbReference>
<evidence type="ECO:0000256" key="2">
    <source>
        <dbReference type="ARBA" id="ARBA00022801"/>
    </source>
</evidence>
<dbReference type="Pfam" id="PF07687">
    <property type="entry name" value="M20_dimer"/>
    <property type="match status" value="1"/>
</dbReference>
<feature type="binding site" evidence="4">
    <location>
        <position position="284"/>
    </location>
    <ligand>
        <name>allantoate</name>
        <dbReference type="ChEBI" id="CHEBI:17536"/>
    </ligand>
</feature>
<keyword evidence="3" id="KW-0479">Metal-binding</keyword>
<feature type="binding site" evidence="3">
    <location>
        <position position="86"/>
    </location>
    <ligand>
        <name>Zn(2+)</name>
        <dbReference type="ChEBI" id="CHEBI:29105"/>
        <label>2</label>
    </ligand>
</feature>
<dbReference type="CDD" id="cd03884">
    <property type="entry name" value="M20_bAS"/>
    <property type="match status" value="1"/>
</dbReference>
<dbReference type="InterPro" id="IPR011650">
    <property type="entry name" value="Peptidase_M20_dimer"/>
</dbReference>
<evidence type="ECO:0000313" key="7">
    <source>
        <dbReference type="Proteomes" id="UP000255036"/>
    </source>
</evidence>
<evidence type="ECO:0000259" key="5">
    <source>
        <dbReference type="Pfam" id="PF07687"/>
    </source>
</evidence>
<dbReference type="InterPro" id="IPR010158">
    <property type="entry name" value="Amidase_Cbmase"/>
</dbReference>
<evidence type="ECO:0000256" key="4">
    <source>
        <dbReference type="PIRSR" id="PIRSR001235-2"/>
    </source>
</evidence>
<evidence type="ECO:0000256" key="3">
    <source>
        <dbReference type="PIRSR" id="PIRSR001235-1"/>
    </source>
</evidence>
<keyword evidence="7" id="KW-1185">Reference proteome</keyword>
<dbReference type="Gene3D" id="3.30.70.360">
    <property type="match status" value="1"/>
</dbReference>
<comment type="caution">
    <text evidence="6">The sequence shown here is derived from an EMBL/GenBank/DDBJ whole genome shotgun (WGS) entry which is preliminary data.</text>
</comment>
<comment type="similarity">
    <text evidence="1">Belongs to the peptidase M20 family.</text>
</comment>
<evidence type="ECO:0000313" key="6">
    <source>
        <dbReference type="EMBL" id="RDU24089.1"/>
    </source>
</evidence>
<dbReference type="NCBIfam" id="TIGR01879">
    <property type="entry name" value="hydantase"/>
    <property type="match status" value="1"/>
</dbReference>
<dbReference type="PANTHER" id="PTHR32494">
    <property type="entry name" value="ALLANTOATE DEIMINASE-RELATED"/>
    <property type="match status" value="1"/>
</dbReference>
<feature type="binding site" evidence="3">
    <location>
        <position position="121"/>
    </location>
    <ligand>
        <name>Zn(2+)</name>
        <dbReference type="ChEBI" id="CHEBI:29105"/>
        <label>2</label>
    </ligand>
</feature>
<reference evidence="6 7" key="1">
    <citation type="submission" date="2018-07" db="EMBL/GenBank/DDBJ databases">
        <title>Anaerosacharophilus polymeroproducens gen. nov. sp. nov., an anaerobic bacterium isolated from salt field.</title>
        <authorList>
            <person name="Kim W."/>
            <person name="Yang S.-H."/>
            <person name="Oh J."/>
            <person name="Lee J.-H."/>
            <person name="Kwon K.K."/>
        </authorList>
    </citation>
    <scope>NUCLEOTIDE SEQUENCE [LARGE SCALE GENOMIC DNA]</scope>
    <source>
        <strain evidence="6 7">MCWD5</strain>
    </source>
</reference>
<feature type="binding site" evidence="3">
    <location>
        <position position="75"/>
    </location>
    <ligand>
        <name>Zn(2+)</name>
        <dbReference type="ChEBI" id="CHEBI:29105"/>
        <label>1</label>
    </ligand>
</feature>
<dbReference type="AlphaFoldDB" id="A0A371AX21"/>
<dbReference type="OrthoDB" id="9808195at2"/>
<dbReference type="SUPFAM" id="SSF55031">
    <property type="entry name" value="Bacterial exopeptidase dimerisation domain"/>
    <property type="match status" value="1"/>
</dbReference>
<gene>
    <name evidence="6" type="ORF">DWV06_05990</name>
</gene>
<dbReference type="Proteomes" id="UP000255036">
    <property type="component" value="Unassembled WGS sequence"/>
</dbReference>
<dbReference type="NCBIfam" id="NF006771">
    <property type="entry name" value="PRK09290.1-5"/>
    <property type="match status" value="1"/>
</dbReference>
<keyword evidence="3" id="KW-0862">Zinc</keyword>
<dbReference type="GO" id="GO:0046872">
    <property type="term" value="F:metal ion binding"/>
    <property type="evidence" value="ECO:0007669"/>
    <property type="project" value="UniProtKB-KW"/>
</dbReference>